<sequence length="259" mass="28587">MSQAMSLRSNVAQYVPPMLPFASAVRLVSWLLLSSSSWAEISAVCTTSKNAPLPPPLSLRLRDCLSPSIRHCRRSTLGYRRRRRPDSAKSLLRVTPNRDRVWRAGSPCSTFFPQSDRLAAPAVGGEQNGRLPPPQTKISASWTRADHPWFGRRASASPWRTGGSGESEGQAKGEGQRGGGAIRCALSSLGNVMCDFGRPFVFDRLSRGRQMSKLNPARAPFLQRDRQDPSFVDIETKQHIAVRNFRAAIGDFPTFACYA</sequence>
<proteinExistence type="predicted"/>
<accession>A0A4U6X025</accession>
<name>A0A4U6X025_9PEZI</name>
<feature type="region of interest" description="Disordered" evidence="1">
    <location>
        <begin position="122"/>
        <end position="178"/>
    </location>
</feature>
<protein>
    <submittedName>
        <fullName evidence="2">Uncharacterized protein</fullName>
    </submittedName>
</protein>
<evidence type="ECO:0000313" key="3">
    <source>
        <dbReference type="Proteomes" id="UP000310108"/>
    </source>
</evidence>
<reference evidence="2 3" key="1">
    <citation type="journal article" date="2019" name="PLoS ONE">
        <title>Comparative genome analysis indicates high evolutionary potential of pathogenicity genes in Colletotrichum tanaceti.</title>
        <authorList>
            <person name="Lelwala R.V."/>
            <person name="Korhonen P.K."/>
            <person name="Young N.D."/>
            <person name="Scott J.B."/>
            <person name="Ades P.A."/>
            <person name="Gasser R.B."/>
            <person name="Taylor P.W.J."/>
        </authorList>
    </citation>
    <scope>NUCLEOTIDE SEQUENCE [LARGE SCALE GENOMIC DNA]</scope>
    <source>
        <strain evidence="2">BRIP57314</strain>
    </source>
</reference>
<organism evidence="2 3">
    <name type="scientific">Colletotrichum tanaceti</name>
    <dbReference type="NCBI Taxonomy" id="1306861"/>
    <lineage>
        <taxon>Eukaryota</taxon>
        <taxon>Fungi</taxon>
        <taxon>Dikarya</taxon>
        <taxon>Ascomycota</taxon>
        <taxon>Pezizomycotina</taxon>
        <taxon>Sordariomycetes</taxon>
        <taxon>Hypocreomycetidae</taxon>
        <taxon>Glomerellales</taxon>
        <taxon>Glomerellaceae</taxon>
        <taxon>Colletotrichum</taxon>
        <taxon>Colletotrichum destructivum species complex</taxon>
    </lineage>
</organism>
<evidence type="ECO:0000256" key="1">
    <source>
        <dbReference type="SAM" id="MobiDB-lite"/>
    </source>
</evidence>
<feature type="non-terminal residue" evidence="2">
    <location>
        <position position="259"/>
    </location>
</feature>
<gene>
    <name evidence="2" type="ORF">CTA1_7820</name>
</gene>
<evidence type="ECO:0000313" key="2">
    <source>
        <dbReference type="EMBL" id="TKW48233.1"/>
    </source>
</evidence>
<comment type="caution">
    <text evidence="2">The sequence shown here is derived from an EMBL/GenBank/DDBJ whole genome shotgun (WGS) entry which is preliminary data.</text>
</comment>
<dbReference type="EMBL" id="PJEX01001364">
    <property type="protein sequence ID" value="TKW48233.1"/>
    <property type="molecule type" value="Genomic_DNA"/>
</dbReference>
<dbReference type="AlphaFoldDB" id="A0A4U6X025"/>
<dbReference type="Proteomes" id="UP000310108">
    <property type="component" value="Unassembled WGS sequence"/>
</dbReference>
<keyword evidence="3" id="KW-1185">Reference proteome</keyword>